<evidence type="ECO:0000256" key="4">
    <source>
        <dbReference type="ARBA" id="ARBA00023014"/>
    </source>
</evidence>
<dbReference type="OMA" id="DDYLWAG"/>
<dbReference type="GO" id="GO:0051537">
    <property type="term" value="F:2 iron, 2 sulfur cluster binding"/>
    <property type="evidence" value="ECO:0007669"/>
    <property type="project" value="UniProtKB-KW"/>
</dbReference>
<evidence type="ECO:0000313" key="7">
    <source>
        <dbReference type="Proteomes" id="UP000070544"/>
    </source>
</evidence>
<dbReference type="AlphaFoldDB" id="A0A139AEL4"/>
<proteinExistence type="predicted"/>
<evidence type="ECO:0000256" key="1">
    <source>
        <dbReference type="ARBA" id="ARBA00022714"/>
    </source>
</evidence>
<dbReference type="OrthoDB" id="426882at2759"/>
<dbReference type="PROSITE" id="PS51296">
    <property type="entry name" value="RIESKE"/>
    <property type="match status" value="1"/>
</dbReference>
<gene>
    <name evidence="6" type="ORF">M427DRAFT_335392</name>
</gene>
<dbReference type="Pfam" id="PF00355">
    <property type="entry name" value="Rieske"/>
    <property type="match status" value="1"/>
</dbReference>
<evidence type="ECO:0000259" key="5">
    <source>
        <dbReference type="PROSITE" id="PS51296"/>
    </source>
</evidence>
<keyword evidence="2" id="KW-0479">Metal-binding</keyword>
<dbReference type="SUPFAM" id="SSF50022">
    <property type="entry name" value="ISP domain"/>
    <property type="match status" value="1"/>
</dbReference>
<keyword evidence="4" id="KW-0411">Iron-sulfur</keyword>
<reference evidence="6 7" key="1">
    <citation type="journal article" date="2015" name="Genome Biol. Evol.">
        <title>Phylogenomic analyses indicate that early fungi evolved digesting cell walls of algal ancestors of land plants.</title>
        <authorList>
            <person name="Chang Y."/>
            <person name="Wang S."/>
            <person name="Sekimoto S."/>
            <person name="Aerts A.L."/>
            <person name="Choi C."/>
            <person name="Clum A."/>
            <person name="LaButti K.M."/>
            <person name="Lindquist E.A."/>
            <person name="Yee Ngan C."/>
            <person name="Ohm R.A."/>
            <person name="Salamov A.A."/>
            <person name="Grigoriev I.V."/>
            <person name="Spatafora J.W."/>
            <person name="Berbee M.L."/>
        </authorList>
    </citation>
    <scope>NUCLEOTIDE SEQUENCE [LARGE SCALE GENOMIC DNA]</scope>
    <source>
        <strain evidence="6 7">JEL478</strain>
    </source>
</reference>
<feature type="domain" description="Rieske" evidence="5">
    <location>
        <begin position="33"/>
        <end position="144"/>
    </location>
</feature>
<organism evidence="6 7">
    <name type="scientific">Gonapodya prolifera (strain JEL478)</name>
    <name type="common">Monoblepharis prolifera</name>
    <dbReference type="NCBI Taxonomy" id="1344416"/>
    <lineage>
        <taxon>Eukaryota</taxon>
        <taxon>Fungi</taxon>
        <taxon>Fungi incertae sedis</taxon>
        <taxon>Chytridiomycota</taxon>
        <taxon>Chytridiomycota incertae sedis</taxon>
        <taxon>Monoblepharidomycetes</taxon>
        <taxon>Monoblepharidales</taxon>
        <taxon>Gonapodyaceae</taxon>
        <taxon>Gonapodya</taxon>
    </lineage>
</organism>
<dbReference type="GO" id="GO:0046872">
    <property type="term" value="F:metal ion binding"/>
    <property type="evidence" value="ECO:0007669"/>
    <property type="project" value="UniProtKB-KW"/>
</dbReference>
<evidence type="ECO:0000256" key="2">
    <source>
        <dbReference type="ARBA" id="ARBA00022723"/>
    </source>
</evidence>
<dbReference type="InterPro" id="IPR017941">
    <property type="entry name" value="Rieske_2Fe-2S"/>
</dbReference>
<accession>A0A139AEL4</accession>
<keyword evidence="1" id="KW-0001">2Fe-2S</keyword>
<dbReference type="Proteomes" id="UP000070544">
    <property type="component" value="Unassembled WGS sequence"/>
</dbReference>
<dbReference type="InterPro" id="IPR036922">
    <property type="entry name" value="Rieske_2Fe-2S_sf"/>
</dbReference>
<keyword evidence="7" id="KW-1185">Reference proteome</keyword>
<dbReference type="EMBL" id="KQ965766">
    <property type="protein sequence ID" value="KXS14863.1"/>
    <property type="molecule type" value="Genomic_DNA"/>
</dbReference>
<keyword evidence="3" id="KW-0408">Iron</keyword>
<sequence length="183" mass="19748">MEGYVRVAPLDDFSSGKFTNPSLDLTVATIPLPHYVQVTSIGTASTTVPSETDKRCTKVSVFQKKDGKFFACNTVCPHAGYGLDQGIVMDIEDPMMGKVANVVCPVHGWAFNSLTGTSYNARSIIDIYGVVVAPDPENGGNLTVWCSLLPVNDDIEGPRRDFGGKVLKYGGDDYLWAGDSDFN</sequence>
<evidence type="ECO:0000256" key="3">
    <source>
        <dbReference type="ARBA" id="ARBA00023004"/>
    </source>
</evidence>
<evidence type="ECO:0000313" key="6">
    <source>
        <dbReference type="EMBL" id="KXS14863.1"/>
    </source>
</evidence>
<dbReference type="Gene3D" id="2.102.10.10">
    <property type="entry name" value="Rieske [2Fe-2S] iron-sulphur domain"/>
    <property type="match status" value="1"/>
</dbReference>
<protein>
    <recommendedName>
        <fullName evidence="5">Rieske domain-containing protein</fullName>
    </recommendedName>
</protein>
<name>A0A139AEL4_GONPJ</name>